<protein>
    <submittedName>
        <fullName evidence="2">Uncharacterized protein</fullName>
    </submittedName>
</protein>
<evidence type="ECO:0000313" key="2">
    <source>
        <dbReference type="EMBL" id="GBR43404.1"/>
    </source>
</evidence>
<comment type="caution">
    <text evidence="2">The sequence shown here is derived from an EMBL/GenBank/DDBJ whole genome shotgun (WGS) entry which is preliminary data.</text>
</comment>
<keyword evidence="3" id="KW-1185">Reference proteome</keyword>
<dbReference type="RefSeq" id="WP_174523591.1">
    <property type="nucleotide sequence ID" value="NZ_BAQB01000001.1"/>
</dbReference>
<organism evidence="2 3">
    <name type="scientific">Neokomagataea tanensis NBRC 106556</name>
    <dbReference type="NCBI Taxonomy" id="1223519"/>
    <lineage>
        <taxon>Bacteria</taxon>
        <taxon>Pseudomonadati</taxon>
        <taxon>Pseudomonadota</taxon>
        <taxon>Alphaproteobacteria</taxon>
        <taxon>Acetobacterales</taxon>
        <taxon>Acetobacteraceae</taxon>
        <taxon>Neokomagataea</taxon>
    </lineage>
</organism>
<evidence type="ECO:0000313" key="3">
    <source>
        <dbReference type="Proteomes" id="UP001062443"/>
    </source>
</evidence>
<reference evidence="2" key="1">
    <citation type="submission" date="2013-04" db="EMBL/GenBank/DDBJ databases">
        <title>The genome sequencing project of 58 acetic acid bacteria.</title>
        <authorList>
            <person name="Okamoto-Kainuma A."/>
            <person name="Ishikawa M."/>
            <person name="Umino S."/>
            <person name="Koizumi Y."/>
            <person name="Shiwa Y."/>
            <person name="Yoshikawa H."/>
            <person name="Matsutani M."/>
            <person name="Matsushita K."/>
        </authorList>
    </citation>
    <scope>NUCLEOTIDE SEQUENCE</scope>
    <source>
        <strain evidence="2">NBRC 106556</strain>
    </source>
</reference>
<keyword evidence="1" id="KW-0812">Transmembrane</keyword>
<evidence type="ECO:0000256" key="1">
    <source>
        <dbReference type="SAM" id="Phobius"/>
    </source>
</evidence>
<keyword evidence="1" id="KW-1133">Transmembrane helix</keyword>
<feature type="transmembrane region" description="Helical" evidence="1">
    <location>
        <begin position="7"/>
        <end position="30"/>
    </location>
</feature>
<gene>
    <name evidence="2" type="ORF">AA106556_0078</name>
</gene>
<dbReference type="Proteomes" id="UP001062443">
    <property type="component" value="Unassembled WGS sequence"/>
</dbReference>
<accession>A0ABQ0QG06</accession>
<proteinExistence type="predicted"/>
<keyword evidence="1" id="KW-0472">Membrane</keyword>
<dbReference type="EMBL" id="BAQB01000001">
    <property type="protein sequence ID" value="GBR43404.1"/>
    <property type="molecule type" value="Genomic_DNA"/>
</dbReference>
<name>A0ABQ0QG06_9PROT</name>
<sequence length="148" mass="16428">MTREKKLLLAFIAVVGVPVVVIWTVCWPLLRPWALPHVIGGQLEIPHARVLTALEAQGLDQWMQAHRTGWGPPGEVPPHVGDVVFHLDASQGRSLWVSVWRHPHTPDDVGIQTQKNGPYRMNSFSEEVLKGIIPQDVPPPSDGPKLPE</sequence>